<gene>
    <name evidence="2" type="primary">TAF3</name>
    <name evidence="2" type="ORF">L345_14286</name>
</gene>
<protein>
    <submittedName>
        <fullName evidence="2">Transcription initiation factor TFIID subunit 3</fullName>
    </submittedName>
</protein>
<feature type="compositionally biased region" description="Basic and acidic residues" evidence="1">
    <location>
        <begin position="98"/>
        <end position="115"/>
    </location>
</feature>
<dbReference type="AlphaFoldDB" id="V8NCL5"/>
<feature type="region of interest" description="Disordered" evidence="1">
    <location>
        <begin position="1"/>
        <end position="38"/>
    </location>
</feature>
<dbReference type="EMBL" id="AZIM01005057">
    <property type="protein sequence ID" value="ETE59979.1"/>
    <property type="molecule type" value="Genomic_DNA"/>
</dbReference>
<organism evidence="2 3">
    <name type="scientific">Ophiophagus hannah</name>
    <name type="common">King cobra</name>
    <name type="synonym">Naja hannah</name>
    <dbReference type="NCBI Taxonomy" id="8665"/>
    <lineage>
        <taxon>Eukaryota</taxon>
        <taxon>Metazoa</taxon>
        <taxon>Chordata</taxon>
        <taxon>Craniata</taxon>
        <taxon>Vertebrata</taxon>
        <taxon>Euteleostomi</taxon>
        <taxon>Lepidosauria</taxon>
        <taxon>Squamata</taxon>
        <taxon>Bifurcata</taxon>
        <taxon>Unidentata</taxon>
        <taxon>Episquamata</taxon>
        <taxon>Toxicofera</taxon>
        <taxon>Serpentes</taxon>
        <taxon>Colubroidea</taxon>
        <taxon>Elapidae</taxon>
        <taxon>Elapinae</taxon>
        <taxon>Ophiophagus</taxon>
    </lineage>
</organism>
<comment type="caution">
    <text evidence="2">The sequence shown here is derived from an EMBL/GenBank/DDBJ whole genome shotgun (WGS) entry which is preliminary data.</text>
</comment>
<keyword evidence="2" id="KW-0396">Initiation factor</keyword>
<evidence type="ECO:0000313" key="3">
    <source>
        <dbReference type="Proteomes" id="UP000018936"/>
    </source>
</evidence>
<keyword evidence="2" id="KW-0648">Protein biosynthesis</keyword>
<dbReference type="Proteomes" id="UP000018936">
    <property type="component" value="Unassembled WGS sequence"/>
</dbReference>
<keyword evidence="3" id="KW-1185">Reference proteome</keyword>
<sequence>HPRGKARRQGPVSLATTGLASQVCPRPPSKAKSLKRMAGDDLTRFPTFARGFVAAEEELNCQRANLERPGPGGHGPKPSQHLARKAWILISCKVEEKERKEKKEKRQTEEREKRKEGKKGKKERKSEQVRKAGREGEGRKEGKKEGSEANVHLCGFPRVFVSNCVSRVGARGLLPPPSFDPSPPPHHPRLPFEAPHIRGFCWPKGEGAAREWAGGRAEETLLINRVIKEALFFPIQNK</sequence>
<name>V8NCL5_OPHHA</name>
<reference evidence="2 3" key="1">
    <citation type="journal article" date="2013" name="Proc. Natl. Acad. Sci. U.S.A.">
        <title>The king cobra genome reveals dynamic gene evolution and adaptation in the snake venom system.</title>
        <authorList>
            <person name="Vonk F.J."/>
            <person name="Casewell N.R."/>
            <person name="Henkel C.V."/>
            <person name="Heimberg A.M."/>
            <person name="Jansen H.J."/>
            <person name="McCleary R.J."/>
            <person name="Kerkkamp H.M."/>
            <person name="Vos R.A."/>
            <person name="Guerreiro I."/>
            <person name="Calvete J.J."/>
            <person name="Wuster W."/>
            <person name="Woods A.E."/>
            <person name="Logan J.M."/>
            <person name="Harrison R.A."/>
            <person name="Castoe T.A."/>
            <person name="de Koning A.P."/>
            <person name="Pollock D.D."/>
            <person name="Yandell M."/>
            <person name="Calderon D."/>
            <person name="Renjifo C."/>
            <person name="Currier R.B."/>
            <person name="Salgado D."/>
            <person name="Pla D."/>
            <person name="Sanz L."/>
            <person name="Hyder A.S."/>
            <person name="Ribeiro J.M."/>
            <person name="Arntzen J.W."/>
            <person name="van den Thillart G.E."/>
            <person name="Boetzer M."/>
            <person name="Pirovano W."/>
            <person name="Dirks R.P."/>
            <person name="Spaink H.P."/>
            <person name="Duboule D."/>
            <person name="McGlinn E."/>
            <person name="Kini R.M."/>
            <person name="Richardson M.K."/>
        </authorList>
    </citation>
    <scope>NUCLEOTIDE SEQUENCE</scope>
    <source>
        <tissue evidence="2">Blood</tissue>
    </source>
</reference>
<feature type="compositionally biased region" description="Basic and acidic residues" evidence="1">
    <location>
        <begin position="124"/>
        <end position="147"/>
    </location>
</feature>
<proteinExistence type="predicted"/>
<evidence type="ECO:0000313" key="2">
    <source>
        <dbReference type="EMBL" id="ETE59979.1"/>
    </source>
</evidence>
<evidence type="ECO:0000256" key="1">
    <source>
        <dbReference type="SAM" id="MobiDB-lite"/>
    </source>
</evidence>
<feature type="non-terminal residue" evidence="2">
    <location>
        <position position="1"/>
    </location>
</feature>
<accession>V8NCL5</accession>
<dbReference type="GO" id="GO:0003743">
    <property type="term" value="F:translation initiation factor activity"/>
    <property type="evidence" value="ECO:0007669"/>
    <property type="project" value="UniProtKB-KW"/>
</dbReference>
<feature type="region of interest" description="Disordered" evidence="1">
    <location>
        <begin position="98"/>
        <end position="147"/>
    </location>
</feature>